<evidence type="ECO:0000256" key="1">
    <source>
        <dbReference type="ARBA" id="ARBA00009369"/>
    </source>
</evidence>
<dbReference type="Proteomes" id="UP000294395">
    <property type="component" value="Chromosome"/>
</dbReference>
<evidence type="ECO:0000313" key="12">
    <source>
        <dbReference type="EMBL" id="QHI12584.1"/>
    </source>
</evidence>
<keyword evidence="6" id="KW-0175">Coiled coil</keyword>
<proteinExistence type="inferred from homology"/>
<dbReference type="EMBL" id="WTTO01000002">
    <property type="protein sequence ID" value="NAR72100.1"/>
    <property type="molecule type" value="Genomic_DNA"/>
</dbReference>
<evidence type="ECO:0000313" key="11">
    <source>
        <dbReference type="EMBL" id="QBQ15410.1"/>
    </source>
</evidence>
<sequence>MQPNLFSRQPPSFRSFVIAVITCLVVLFFDWRMPHVIKPARDVLYAAYNPIYALASYPVLSREWLNQQTKSEAQLRRENTAMQAELLQARVRLQKLSELSAENNRLRGLLDTPLIIDGRMQIAEVIGTDADPLRHIIIINRGSADQLKIGQTVLDDQGIMGQIINVYPHSARVMLLSDKEHSLSVRLERTGMRAIVSGTGDLGQLKMDYVATSANIKVGDKVFSSGLGEHFPAGYLVGTVSKVSRHNSGEFAEIDVVPAAQLASGHHVVVLFSESLAKEQPYANR</sequence>
<reference evidence="9" key="4">
    <citation type="submission" date="2021-03" db="EMBL/GenBank/DDBJ databases">
        <title>Acinetobacter spp. whole-genome sequenced from Terengganu.</title>
        <authorList>
            <person name="Mohd Rani F."/>
        </authorList>
    </citation>
    <scope>NUCLEOTIDE SEQUENCE</scope>
    <source>
        <strain evidence="9">AC1502</strain>
    </source>
</reference>
<dbReference type="Proteomes" id="UP000451048">
    <property type="component" value="Unassembled WGS sequence"/>
</dbReference>
<reference evidence="12 15" key="1">
    <citation type="submission" date="2018-08" db="EMBL/GenBank/DDBJ databases">
        <title>Analysis of the genomic diversity of Mexican Acinetobacter haemolyticus clinical isolates.</title>
        <authorList>
            <person name="Castro-Jaimes S."/>
            <person name="Cevallos M.A."/>
        </authorList>
    </citation>
    <scope>NUCLEOTIDE SEQUENCE [LARGE SCALE GENOMIC DNA]</scope>
    <source>
        <strain evidence="12 15">AN43</strain>
    </source>
</reference>
<evidence type="ECO:0000313" key="9">
    <source>
        <dbReference type="EMBL" id="MBO3658391.1"/>
    </source>
</evidence>
<gene>
    <name evidence="10" type="primary">mreC</name>
    <name evidence="12" type="ORF">AhaeAN43_03910</name>
    <name evidence="11" type="ORF">AHTJR_03565</name>
    <name evidence="10" type="ORF">GPS52_01105</name>
    <name evidence="9" type="ORF">J5N55_09880</name>
</gene>
<dbReference type="GO" id="GO:0008360">
    <property type="term" value="P:regulation of cell shape"/>
    <property type="evidence" value="ECO:0007669"/>
    <property type="project" value="UniProtKB-KW"/>
</dbReference>
<accession>A0A2K8PZ41</accession>
<dbReference type="PANTHER" id="PTHR34138">
    <property type="entry name" value="CELL SHAPE-DETERMINING PROTEIN MREC"/>
    <property type="match status" value="1"/>
</dbReference>
<evidence type="ECO:0000313" key="14">
    <source>
        <dbReference type="Proteomes" id="UP000451048"/>
    </source>
</evidence>
<dbReference type="AlphaFoldDB" id="A0A2K8PZ41"/>
<evidence type="ECO:0000256" key="7">
    <source>
        <dbReference type="SAM" id="Phobius"/>
    </source>
</evidence>
<keyword evidence="7" id="KW-0472">Membrane</keyword>
<evidence type="ECO:0000256" key="6">
    <source>
        <dbReference type="SAM" id="Coils"/>
    </source>
</evidence>
<dbReference type="EMBL" id="JAGFOT010000009">
    <property type="protein sequence ID" value="MBO3658391.1"/>
    <property type="molecule type" value="Genomic_DNA"/>
</dbReference>
<reference evidence="10 14" key="3">
    <citation type="submission" date="2019-12" db="EMBL/GenBank/DDBJ databases">
        <title>Acinetobacter haemolyticus comparative genomics.</title>
        <authorList>
            <person name="Castro-Jaimes S."/>
            <person name="Bello-Lopez E."/>
            <person name="Velazquez-Acosta C."/>
            <person name="Volkow-Fernandez P."/>
            <person name="Lozano-Zarain P."/>
            <person name="Castillo Ramirez S."/>
            <person name="Cevallos M.A."/>
        </authorList>
    </citation>
    <scope>NUCLEOTIDE SEQUENCE [LARGE SCALE GENOMIC DNA]</scope>
    <source>
        <strain evidence="10 14">AN10</strain>
    </source>
</reference>
<reference evidence="11 13" key="2">
    <citation type="submission" date="2019-03" db="EMBL/GenBank/DDBJ databases">
        <title>Complete genome sequence of two outbreak-associated Acinetobacter haemolyticus strains.</title>
        <authorList>
            <person name="Bai L."/>
            <person name="Zhang S.-C."/>
            <person name="Deng Y."/>
            <person name="Song C.-C."/>
            <person name="Kang G.-B."/>
            <person name="Dong Y."/>
            <person name="Wang Y."/>
            <person name="Gao F."/>
            <person name="Huang H."/>
        </authorList>
    </citation>
    <scope>NUCLEOTIDE SEQUENCE [LARGE SCALE GENOMIC DNA]</scope>
    <source>
        <strain evidence="11 13">TJR01</strain>
    </source>
</reference>
<keyword evidence="7" id="KW-0812">Transmembrane</keyword>
<dbReference type="Proteomes" id="UP000670925">
    <property type="component" value="Unassembled WGS sequence"/>
</dbReference>
<evidence type="ECO:0000313" key="15">
    <source>
        <dbReference type="Proteomes" id="UP000463868"/>
    </source>
</evidence>
<dbReference type="NCBIfam" id="TIGR00219">
    <property type="entry name" value="mreC"/>
    <property type="match status" value="1"/>
</dbReference>
<dbReference type="GO" id="GO:0005886">
    <property type="term" value="C:plasma membrane"/>
    <property type="evidence" value="ECO:0007669"/>
    <property type="project" value="TreeGrafter"/>
</dbReference>
<dbReference type="GeneID" id="56328299"/>
<dbReference type="Gene3D" id="2.40.10.340">
    <property type="entry name" value="Rod shape-determining protein MreC, domain 1"/>
    <property type="match status" value="1"/>
</dbReference>
<dbReference type="InterPro" id="IPR042175">
    <property type="entry name" value="Cell/Rod_MreC_2"/>
</dbReference>
<dbReference type="Proteomes" id="UP000463868">
    <property type="component" value="Chromosome"/>
</dbReference>
<keyword evidence="7" id="KW-1133">Transmembrane helix</keyword>
<evidence type="ECO:0000313" key="13">
    <source>
        <dbReference type="Proteomes" id="UP000294395"/>
    </source>
</evidence>
<feature type="coiled-coil region" evidence="6">
    <location>
        <begin position="65"/>
        <end position="99"/>
    </location>
</feature>
<dbReference type="PIRSF" id="PIRSF038471">
    <property type="entry name" value="MreC"/>
    <property type="match status" value="1"/>
</dbReference>
<evidence type="ECO:0000259" key="8">
    <source>
        <dbReference type="Pfam" id="PF04085"/>
    </source>
</evidence>
<dbReference type="Pfam" id="PF04085">
    <property type="entry name" value="MreC"/>
    <property type="match status" value="1"/>
</dbReference>
<feature type="domain" description="Rod shape-determining protein MreC beta-barrel core" evidence="8">
    <location>
        <begin position="125"/>
        <end position="271"/>
    </location>
</feature>
<dbReference type="EMBL" id="CP038009">
    <property type="protein sequence ID" value="QBQ15410.1"/>
    <property type="molecule type" value="Genomic_DNA"/>
</dbReference>
<organism evidence="10 14">
    <name type="scientific">Acinetobacter haemolyticus</name>
    <dbReference type="NCBI Taxonomy" id="29430"/>
    <lineage>
        <taxon>Bacteria</taxon>
        <taxon>Pseudomonadati</taxon>
        <taxon>Pseudomonadota</taxon>
        <taxon>Gammaproteobacteria</taxon>
        <taxon>Moraxellales</taxon>
        <taxon>Moraxellaceae</taxon>
        <taxon>Acinetobacter</taxon>
    </lineage>
</organism>
<name>A0A2K8PZ41_ACIHA</name>
<dbReference type="PANTHER" id="PTHR34138:SF1">
    <property type="entry name" value="CELL SHAPE-DETERMINING PROTEIN MREC"/>
    <property type="match status" value="1"/>
</dbReference>
<evidence type="ECO:0000256" key="4">
    <source>
        <dbReference type="ARBA" id="ARBA00032089"/>
    </source>
</evidence>
<dbReference type="InterPro" id="IPR042177">
    <property type="entry name" value="Cell/Rod_1"/>
</dbReference>
<dbReference type="InterPro" id="IPR007221">
    <property type="entry name" value="MreC"/>
</dbReference>
<evidence type="ECO:0000256" key="5">
    <source>
        <dbReference type="PIRNR" id="PIRNR038471"/>
    </source>
</evidence>
<evidence type="ECO:0000313" key="10">
    <source>
        <dbReference type="EMBL" id="NAR72100.1"/>
    </source>
</evidence>
<dbReference type="EMBL" id="CP031976">
    <property type="protein sequence ID" value="QHI12584.1"/>
    <property type="molecule type" value="Genomic_DNA"/>
</dbReference>
<keyword evidence="3 5" id="KW-0133">Cell shape</keyword>
<dbReference type="OrthoDB" id="9808025at2"/>
<dbReference type="RefSeq" id="WP_005083136.1">
    <property type="nucleotide sequence ID" value="NZ_BBSE01000047.1"/>
</dbReference>
<comment type="similarity">
    <text evidence="1 5">Belongs to the MreC family.</text>
</comment>
<comment type="function">
    <text evidence="5">Involved in formation and maintenance of cell shape.</text>
</comment>
<feature type="transmembrane region" description="Helical" evidence="7">
    <location>
        <begin position="12"/>
        <end position="31"/>
    </location>
</feature>
<evidence type="ECO:0000256" key="3">
    <source>
        <dbReference type="ARBA" id="ARBA00022960"/>
    </source>
</evidence>
<dbReference type="InterPro" id="IPR055342">
    <property type="entry name" value="MreC_beta-barrel_core"/>
</dbReference>
<dbReference type="Gene3D" id="2.40.10.350">
    <property type="entry name" value="Rod shape-determining protein MreC, domain 2"/>
    <property type="match status" value="1"/>
</dbReference>
<evidence type="ECO:0000256" key="2">
    <source>
        <dbReference type="ARBA" id="ARBA00013855"/>
    </source>
</evidence>
<protein>
    <recommendedName>
        <fullName evidence="2 5">Cell shape-determining protein MreC</fullName>
    </recommendedName>
    <alternativeName>
        <fullName evidence="4 5">Cell shape protein MreC</fullName>
    </alternativeName>
</protein>